<dbReference type="Pfam" id="PF01757">
    <property type="entry name" value="Acyl_transf_3"/>
    <property type="match status" value="1"/>
</dbReference>
<dbReference type="CDD" id="cd01840">
    <property type="entry name" value="SGNH_hydrolase_yrhL_like"/>
    <property type="match status" value="1"/>
</dbReference>
<dbReference type="Gene3D" id="3.40.50.1110">
    <property type="entry name" value="SGNH hydrolase"/>
    <property type="match status" value="1"/>
</dbReference>
<dbReference type="InterPro" id="IPR036514">
    <property type="entry name" value="SGNH_hydro_sf"/>
</dbReference>
<feature type="domain" description="Acyltransferase 3" evidence="10">
    <location>
        <begin position="9"/>
        <end position="341"/>
    </location>
</feature>
<dbReference type="PANTHER" id="PTHR23028">
    <property type="entry name" value="ACETYLTRANSFERASE"/>
    <property type="match status" value="1"/>
</dbReference>
<evidence type="ECO:0000256" key="7">
    <source>
        <dbReference type="ARBA" id="ARBA00023315"/>
    </source>
</evidence>
<evidence type="ECO:0000313" key="12">
    <source>
        <dbReference type="Proteomes" id="UP000029079"/>
    </source>
</evidence>
<evidence type="ECO:0000259" key="10">
    <source>
        <dbReference type="Pfam" id="PF01757"/>
    </source>
</evidence>
<organism evidence="11 12">
    <name type="scientific">Weissella ceti</name>
    <dbReference type="NCBI Taxonomy" id="759620"/>
    <lineage>
        <taxon>Bacteria</taxon>
        <taxon>Bacillati</taxon>
        <taxon>Bacillota</taxon>
        <taxon>Bacilli</taxon>
        <taxon>Lactobacillales</taxon>
        <taxon>Lactobacillaceae</taxon>
        <taxon>Weissella</taxon>
    </lineage>
</organism>
<evidence type="ECO:0000256" key="8">
    <source>
        <dbReference type="SAM" id="MobiDB-lite"/>
    </source>
</evidence>
<feature type="compositionally biased region" description="Polar residues" evidence="8">
    <location>
        <begin position="425"/>
        <end position="437"/>
    </location>
</feature>
<feature type="transmembrane region" description="Helical" evidence="9">
    <location>
        <begin position="261"/>
        <end position="282"/>
    </location>
</feature>
<evidence type="ECO:0000256" key="1">
    <source>
        <dbReference type="ARBA" id="ARBA00004651"/>
    </source>
</evidence>
<feature type="region of interest" description="Disordered" evidence="8">
    <location>
        <begin position="399"/>
        <end position="460"/>
    </location>
</feature>
<evidence type="ECO:0000313" key="11">
    <source>
        <dbReference type="EMBL" id="AIM62825.1"/>
    </source>
</evidence>
<feature type="transmembrane region" description="Helical" evidence="9">
    <location>
        <begin position="236"/>
        <end position="255"/>
    </location>
</feature>
<keyword evidence="4 9" id="KW-0812">Transmembrane</keyword>
<dbReference type="InterPro" id="IPR002656">
    <property type="entry name" value="Acyl_transf_3_dom"/>
</dbReference>
<dbReference type="STRING" id="759620.WS105_0570"/>
<dbReference type="KEGG" id="wce:WS08_0572"/>
<feature type="transmembrane region" description="Helical" evidence="9">
    <location>
        <begin position="171"/>
        <end position="189"/>
    </location>
</feature>
<dbReference type="SUPFAM" id="SSF52266">
    <property type="entry name" value="SGNH hydrolase"/>
    <property type="match status" value="1"/>
</dbReference>
<keyword evidence="2" id="KW-1003">Cell membrane</keyword>
<evidence type="ECO:0000256" key="3">
    <source>
        <dbReference type="ARBA" id="ARBA00022679"/>
    </source>
</evidence>
<dbReference type="AlphaFoldDB" id="A0A075TYX8"/>
<name>A0A075TYX8_9LACO</name>
<keyword evidence="5 9" id="KW-1133">Transmembrane helix</keyword>
<keyword evidence="12" id="KW-1185">Reference proteome</keyword>
<dbReference type="Proteomes" id="UP000029079">
    <property type="component" value="Chromosome"/>
</dbReference>
<keyword evidence="7 11" id="KW-0012">Acyltransferase</keyword>
<dbReference type="InterPro" id="IPR050879">
    <property type="entry name" value="Acyltransferase_3"/>
</dbReference>
<feature type="transmembrane region" description="Helical" evidence="9">
    <location>
        <begin position="76"/>
        <end position="94"/>
    </location>
</feature>
<evidence type="ECO:0000256" key="5">
    <source>
        <dbReference type="ARBA" id="ARBA00022989"/>
    </source>
</evidence>
<feature type="compositionally biased region" description="Basic and acidic residues" evidence="8">
    <location>
        <begin position="451"/>
        <end position="460"/>
    </location>
</feature>
<dbReference type="GO" id="GO:0009103">
    <property type="term" value="P:lipopolysaccharide biosynthetic process"/>
    <property type="evidence" value="ECO:0007669"/>
    <property type="project" value="TreeGrafter"/>
</dbReference>
<reference evidence="11 12" key="1">
    <citation type="journal article" date="2014" name="Genome Announc.">
        <title>Complete Genome Sequences of Fish Pathogenic Weissella ceti Strains WS74 and WS105.</title>
        <authorList>
            <person name="Figueiredo H.C."/>
            <person name="Leal C.A."/>
            <person name="Dorella F.A."/>
            <person name="Carvalho A.F."/>
            <person name="Soares S.C."/>
            <person name="Pereira F.L."/>
            <person name="Azevedo V.A."/>
        </authorList>
    </citation>
    <scope>NUCLEOTIDE SEQUENCE [LARGE SCALE GENOMIC DNA]</scope>
    <source>
        <strain evidence="11 12">WS74</strain>
    </source>
</reference>
<dbReference type="RefSeq" id="WP_009765330.1">
    <property type="nucleotide sequence ID" value="NZ_CP009223.1"/>
</dbReference>
<feature type="transmembrane region" description="Helical" evidence="9">
    <location>
        <begin position="328"/>
        <end position="349"/>
    </location>
</feature>
<keyword evidence="3 11" id="KW-0808">Transferase</keyword>
<keyword evidence="6 9" id="KW-0472">Membrane</keyword>
<comment type="subcellular location">
    <subcellularLocation>
        <location evidence="1">Cell membrane</location>
        <topology evidence="1">Multi-pass membrane protein</topology>
    </subcellularLocation>
</comment>
<protein>
    <submittedName>
        <fullName evidence="11">Acyltransferase</fullName>
    </submittedName>
</protein>
<feature type="transmembrane region" description="Helical" evidence="9">
    <location>
        <begin position="379"/>
        <end position="396"/>
    </location>
</feature>
<dbReference type="KEGG" id="wci:WS105_0570"/>
<dbReference type="PANTHER" id="PTHR23028:SF53">
    <property type="entry name" value="ACYL_TRANSF_3 DOMAIN-CONTAINING PROTEIN"/>
    <property type="match status" value="1"/>
</dbReference>
<evidence type="ECO:0000256" key="4">
    <source>
        <dbReference type="ARBA" id="ARBA00022692"/>
    </source>
</evidence>
<evidence type="ECO:0000256" key="2">
    <source>
        <dbReference type="ARBA" id="ARBA00022475"/>
    </source>
</evidence>
<accession>A0A075TYX8</accession>
<feature type="transmembrane region" description="Helical" evidence="9">
    <location>
        <begin position="294"/>
        <end position="316"/>
    </location>
</feature>
<gene>
    <name evidence="11" type="ORF">WS74_0573</name>
</gene>
<dbReference type="OrthoDB" id="9796461at2"/>
<feature type="transmembrane region" description="Helical" evidence="9">
    <location>
        <begin position="7"/>
        <end position="28"/>
    </location>
</feature>
<dbReference type="PATRIC" id="fig|759620.7.peg.553"/>
<feature type="transmembrane region" description="Helical" evidence="9">
    <location>
        <begin position="205"/>
        <end position="224"/>
    </location>
</feature>
<dbReference type="GO" id="GO:0005886">
    <property type="term" value="C:plasma membrane"/>
    <property type="evidence" value="ECO:0007669"/>
    <property type="project" value="UniProtKB-SubCell"/>
</dbReference>
<feature type="transmembrane region" description="Helical" evidence="9">
    <location>
        <begin position="34"/>
        <end position="55"/>
    </location>
</feature>
<dbReference type="GO" id="GO:0016747">
    <property type="term" value="F:acyltransferase activity, transferring groups other than amino-acyl groups"/>
    <property type="evidence" value="ECO:0007669"/>
    <property type="project" value="InterPro"/>
</dbReference>
<proteinExistence type="predicted"/>
<evidence type="ECO:0000256" key="6">
    <source>
        <dbReference type="ARBA" id="ARBA00023136"/>
    </source>
</evidence>
<feature type="compositionally biased region" description="Basic and acidic residues" evidence="8">
    <location>
        <begin position="401"/>
        <end position="424"/>
    </location>
</feature>
<dbReference type="EMBL" id="CP009223">
    <property type="protein sequence ID" value="AIM62825.1"/>
    <property type="molecule type" value="Genomic_DNA"/>
</dbReference>
<feature type="transmembrane region" description="Helical" evidence="9">
    <location>
        <begin position="139"/>
        <end position="159"/>
    </location>
</feature>
<reference evidence="12" key="2">
    <citation type="submission" date="2014-08" db="EMBL/GenBank/DDBJ databases">
        <title>Complete genome of Weissella ceti strain WS74 isolated from diseased rainbow trout in Brazil.</title>
        <authorList>
            <person name="Figueiredo H.C.P."/>
            <person name="Leal C.A.G."/>
            <person name="Pereira F.L."/>
            <person name="Soares S.C."/>
            <person name="Dorella F.A."/>
            <person name="Carvalho A.F."/>
            <person name="Azevedo V.A.C."/>
        </authorList>
    </citation>
    <scope>NUCLEOTIDE SEQUENCE [LARGE SCALE GENOMIC DNA]</scope>
    <source>
        <strain evidence="12">WS74</strain>
    </source>
</reference>
<sequence length="629" mass="71716">MGNKRRYITGLDGIRTLAVLGVILYHLFPQQLPGGYLGVTIFFVVSGYLITDLLNQEWIQTGRIDIVGFYKRRLQRLYPALIVLLASASTYIVLFQRDLLTNLREIIISSVLYVNNWWQISNGLSYFDKFGTPSPFTHIWSLAVEAQFYLIWPFVCLIFYRQARSARRASWFIAGLTIVSALWMAWLYIPGADPTRVYYGTDTRAFSILIGCWLAFVWPSTWLAEKTTFVRHWGMNLLGLASLGYLVYAFITMAFDDTFLYRGGMVLVSIAAAVLVAAVVHPAGDMNKVMTNPVFSWVGTRSYGIYLYQSPVMVFYEAQVGNVNDHLLMNATIEIVIILILSELSYRLFERPLRRMSWAGIKQYGRDFFRFKALPFKRISLFLLIGLCGMTGYALASEPNPVEKKPNQLEEHLKESKERADKQAQETSEPATEQTEPQYDEFGNLIPPTEPEDKTAGDGKFTETQKSFMASLPMTAIGDSMALDALPTLEKTFPQLTMNADVGRQLYATTPIITSMLQTQGIQQNVLMILGTNGSFTEEQFDEVMELLGNRHVYWVNVRVPTGRWQNDVNKMLTKMSKKYPNLTIVDWYSVSDNKPDWFYDDRVHPNEKGQVHFADTITESILKQNNIA</sequence>
<evidence type="ECO:0000256" key="9">
    <source>
        <dbReference type="SAM" id="Phobius"/>
    </source>
</evidence>
<dbReference type="KEGG" id="wct:WS74_0573"/>